<dbReference type="PANTHER" id="PTHR43308">
    <property type="entry name" value="OUTER MEMBRANE PROTEIN ALPHA-RELATED"/>
    <property type="match status" value="1"/>
</dbReference>
<dbReference type="EMBL" id="JARTLD010000038">
    <property type="protein sequence ID" value="MED5018812.1"/>
    <property type="molecule type" value="Genomic_DNA"/>
</dbReference>
<feature type="compositionally biased region" description="Pro residues" evidence="1">
    <location>
        <begin position="219"/>
        <end position="248"/>
    </location>
</feature>
<dbReference type="Pfam" id="PF17963">
    <property type="entry name" value="Big_9"/>
    <property type="match status" value="1"/>
</dbReference>
<feature type="region of interest" description="Disordered" evidence="1">
    <location>
        <begin position="215"/>
        <end position="248"/>
    </location>
</feature>
<evidence type="ECO:0000313" key="4">
    <source>
        <dbReference type="EMBL" id="MED5018812.1"/>
    </source>
</evidence>
<keyword evidence="5" id="KW-1185">Reference proteome</keyword>
<comment type="caution">
    <text evidence="4">The sequence shown here is derived from an EMBL/GenBank/DDBJ whole genome shotgun (WGS) entry which is preliminary data.</text>
</comment>
<dbReference type="InterPro" id="IPR013783">
    <property type="entry name" value="Ig-like_fold"/>
</dbReference>
<feature type="domain" description="SLH" evidence="3">
    <location>
        <begin position="29"/>
        <end position="92"/>
    </location>
</feature>
<evidence type="ECO:0000256" key="2">
    <source>
        <dbReference type="SAM" id="SignalP"/>
    </source>
</evidence>
<dbReference type="Pfam" id="PF00395">
    <property type="entry name" value="SLH"/>
    <property type="match status" value="3"/>
</dbReference>
<protein>
    <submittedName>
        <fullName evidence="4">S-layer homology domain-containing protein</fullName>
    </submittedName>
</protein>
<evidence type="ECO:0000256" key="1">
    <source>
        <dbReference type="SAM" id="MobiDB-lite"/>
    </source>
</evidence>
<sequence>MGKKQEFQKKSITIISTALLFGAMVPQAFAASTFNDISNSYAKDAILQLAEKGIINGVSTGLYDPRGVILRQDFAIILAKALNLDVSKPPSIPTFSDVPADNYAYRYVEAAALAGLIKGRGDGFFGEGTMLSRQDMAVIFVRALGVDTTGYAGKLTFLDKEAISEYAKNAVGYAVEVGLIQGTGGNSFNPKGVANRQDVASVAYKFLVHQTELAKLEPSPEPTPNPTPTPSPVPTPNPVPNTGPSPNPVPLPVNNHAPVASLIDAQSINIDQHVNVLHVASVFTDRDGDMLTYSASSSNPNVATVSLDGNDVYVSGISVGSCTITLTADDRRGGVTTTTFVLNVTPSPQQAAIDKIDGISKNGDASEITLTDINTALLGKSVSTLEGNLEVYRDAISSADDLELNSADKIADMVTDVNATLDKEVTTGITVDGAILKYHLLIDPHEFNVESASKVISFATMMDDPFTSSNIYSIMKKTAGYDSKYFFNIPTSTPLNLKLTKAGDYQVLFIYVDQNKKSVGYSVHNHITVTDNNHIPVINHTWAAPSFSVGTDKPMDLIGLFTDEDENDTLTYSIEALDPDVADLTPGEVTAQPTVHPVAAGNAQFKITVSDGHGGTNETTISVTIHQPNGTGGEENATLDIKDLTLAGFLEDSILLQYSTVQGATSEVIQQSLNGMDWVEASSSGILPVDNVTYTDVQDLIQGQHYYFRMKVSNDMTTSYSNIYEYTVPLYLP</sequence>
<dbReference type="InterPro" id="IPR015919">
    <property type="entry name" value="Cadherin-like_sf"/>
</dbReference>
<dbReference type="SUPFAM" id="SSF49313">
    <property type="entry name" value="Cadherin-like"/>
    <property type="match status" value="1"/>
</dbReference>
<organism evidence="4 5">
    <name type="scientific">Paenibacillus chibensis</name>
    <dbReference type="NCBI Taxonomy" id="59846"/>
    <lineage>
        <taxon>Bacteria</taxon>
        <taxon>Bacillati</taxon>
        <taxon>Bacillota</taxon>
        <taxon>Bacilli</taxon>
        <taxon>Bacillales</taxon>
        <taxon>Paenibacillaceae</taxon>
        <taxon>Paenibacillus</taxon>
    </lineage>
</organism>
<evidence type="ECO:0000259" key="3">
    <source>
        <dbReference type="PROSITE" id="PS51272"/>
    </source>
</evidence>
<dbReference type="InterPro" id="IPR051465">
    <property type="entry name" value="Cell_Envelope_Struct_Comp"/>
</dbReference>
<dbReference type="Gene3D" id="2.60.40.10">
    <property type="entry name" value="Immunoglobulins"/>
    <property type="match status" value="2"/>
</dbReference>
<accession>A0ABU6PVA8</accession>
<feature type="signal peptide" evidence="2">
    <location>
        <begin position="1"/>
        <end position="30"/>
    </location>
</feature>
<reference evidence="4 5" key="1">
    <citation type="submission" date="2023-03" db="EMBL/GenBank/DDBJ databases">
        <title>Bacillus Genome Sequencing.</title>
        <authorList>
            <person name="Dunlap C."/>
        </authorList>
    </citation>
    <scope>NUCLEOTIDE SEQUENCE [LARGE SCALE GENOMIC DNA]</scope>
    <source>
        <strain evidence="4 5">NRS-52</strain>
    </source>
</reference>
<proteinExistence type="predicted"/>
<dbReference type="PANTHER" id="PTHR43308:SF5">
    <property type="entry name" value="S-LAYER PROTEIN _ PEPTIDOGLYCAN ENDO-BETA-N-ACETYLGLUCOSAMINIDASE"/>
    <property type="match status" value="1"/>
</dbReference>
<dbReference type="Proteomes" id="UP001343257">
    <property type="component" value="Unassembled WGS sequence"/>
</dbReference>
<dbReference type="RefSeq" id="WP_328279381.1">
    <property type="nucleotide sequence ID" value="NZ_JARTLD010000038.1"/>
</dbReference>
<evidence type="ECO:0000313" key="5">
    <source>
        <dbReference type="Proteomes" id="UP001343257"/>
    </source>
</evidence>
<feature type="domain" description="SLH" evidence="3">
    <location>
        <begin position="93"/>
        <end position="154"/>
    </location>
</feature>
<dbReference type="InterPro" id="IPR001119">
    <property type="entry name" value="SLH_dom"/>
</dbReference>
<feature type="chain" id="PRO_5046945192" evidence="2">
    <location>
        <begin position="31"/>
        <end position="733"/>
    </location>
</feature>
<feature type="domain" description="SLH" evidence="3">
    <location>
        <begin position="155"/>
        <end position="217"/>
    </location>
</feature>
<gene>
    <name evidence="4" type="ORF">P9847_15995</name>
</gene>
<keyword evidence="2" id="KW-0732">Signal</keyword>
<dbReference type="PROSITE" id="PS51272">
    <property type="entry name" value="SLH"/>
    <property type="match status" value="3"/>
</dbReference>
<name>A0ABU6PVA8_9BACL</name>